<dbReference type="EMBL" id="JACHGG010000005">
    <property type="protein sequence ID" value="MBB6060438.1"/>
    <property type="molecule type" value="Genomic_DNA"/>
</dbReference>
<dbReference type="Proteomes" id="UP000532746">
    <property type="component" value="Unassembled WGS sequence"/>
</dbReference>
<keyword evidence="2" id="KW-1185">Reference proteome</keyword>
<organism evidence="1 2">
    <name type="scientific">Hymenobacter luteus</name>
    <dbReference type="NCBI Taxonomy" id="1411122"/>
    <lineage>
        <taxon>Bacteria</taxon>
        <taxon>Pseudomonadati</taxon>
        <taxon>Bacteroidota</taxon>
        <taxon>Cytophagia</taxon>
        <taxon>Cytophagales</taxon>
        <taxon>Hymenobacteraceae</taxon>
        <taxon>Hymenobacter</taxon>
    </lineage>
</organism>
<evidence type="ECO:0000313" key="1">
    <source>
        <dbReference type="EMBL" id="MBB6060438.1"/>
    </source>
</evidence>
<evidence type="ECO:0000313" key="2">
    <source>
        <dbReference type="Proteomes" id="UP000532746"/>
    </source>
</evidence>
<reference evidence="1 2" key="1">
    <citation type="submission" date="2020-08" db="EMBL/GenBank/DDBJ databases">
        <title>Genomic Encyclopedia of Type Strains, Phase IV (KMG-IV): sequencing the most valuable type-strain genomes for metagenomic binning, comparative biology and taxonomic classification.</title>
        <authorList>
            <person name="Goeker M."/>
        </authorList>
    </citation>
    <scope>NUCLEOTIDE SEQUENCE [LARGE SCALE GENOMIC DNA]</scope>
    <source>
        <strain evidence="1 2">DSM 26718</strain>
    </source>
</reference>
<gene>
    <name evidence="1" type="ORF">HNQ93_003312</name>
</gene>
<protein>
    <submittedName>
        <fullName evidence="1">Uncharacterized protein</fullName>
    </submittedName>
</protein>
<dbReference type="AlphaFoldDB" id="A0A7W9T480"/>
<proteinExistence type="predicted"/>
<sequence>MTKIPQHLLTPALLAPYLQAVTQEYNQRLTPPVGAPPQK</sequence>
<comment type="caution">
    <text evidence="1">The sequence shown here is derived from an EMBL/GenBank/DDBJ whole genome shotgun (WGS) entry which is preliminary data.</text>
</comment>
<name>A0A7W9T480_9BACT</name>
<accession>A0A7W9T480</accession>